<keyword evidence="18" id="KW-1185">Reference proteome</keyword>
<keyword evidence="5 11" id="KW-0812">Transmembrane</keyword>
<dbReference type="InterPro" id="IPR000531">
    <property type="entry name" value="Beta-barrel_TonB"/>
</dbReference>
<dbReference type="PANTHER" id="PTHR32552:SF81">
    <property type="entry name" value="TONB-DEPENDENT OUTER MEMBRANE RECEPTOR"/>
    <property type="match status" value="1"/>
</dbReference>
<evidence type="ECO:0000256" key="6">
    <source>
        <dbReference type="ARBA" id="ARBA00023004"/>
    </source>
</evidence>
<organism evidence="16 18">
    <name type="scientific">Emcibacter nanhaiensis</name>
    <dbReference type="NCBI Taxonomy" id="1505037"/>
    <lineage>
        <taxon>Bacteria</taxon>
        <taxon>Pseudomonadati</taxon>
        <taxon>Pseudomonadota</taxon>
        <taxon>Alphaproteobacteria</taxon>
        <taxon>Emcibacterales</taxon>
        <taxon>Emcibacteraceae</taxon>
        <taxon>Emcibacter</taxon>
    </lineage>
</organism>
<keyword evidence="7" id="KW-0406">Ion transport</keyword>
<reference evidence="18" key="1">
    <citation type="submission" date="2019-06" db="EMBL/GenBank/DDBJ databases">
        <title>The complete genome of Emcibacter congregatus ZYLT.</title>
        <authorList>
            <person name="Zhao Z."/>
        </authorList>
    </citation>
    <scope>NUCLEOTIDE SEQUENCE [LARGE SCALE GENOMIC DNA]</scope>
    <source>
        <strain evidence="18">MCCC 1A06723</strain>
    </source>
</reference>
<keyword evidence="2 11" id="KW-0813">Transport</keyword>
<dbReference type="GO" id="GO:0006826">
    <property type="term" value="P:iron ion transport"/>
    <property type="evidence" value="ECO:0007669"/>
    <property type="project" value="UniProtKB-KW"/>
</dbReference>
<evidence type="ECO:0000259" key="14">
    <source>
        <dbReference type="Pfam" id="PF00593"/>
    </source>
</evidence>
<keyword evidence="10 11" id="KW-0998">Cell outer membrane</keyword>
<evidence type="ECO:0000256" key="9">
    <source>
        <dbReference type="ARBA" id="ARBA00023136"/>
    </source>
</evidence>
<feature type="signal peptide" evidence="13">
    <location>
        <begin position="1"/>
        <end position="29"/>
    </location>
</feature>
<evidence type="ECO:0000256" key="4">
    <source>
        <dbReference type="ARBA" id="ARBA00022496"/>
    </source>
</evidence>
<dbReference type="EMBL" id="VFIY01000005">
    <property type="protein sequence ID" value="TPD62036.1"/>
    <property type="molecule type" value="Genomic_DNA"/>
</dbReference>
<evidence type="ECO:0000256" key="13">
    <source>
        <dbReference type="SAM" id="SignalP"/>
    </source>
</evidence>
<dbReference type="AlphaFoldDB" id="A0A501PGR7"/>
<comment type="similarity">
    <text evidence="11 12">Belongs to the TonB-dependent receptor family.</text>
</comment>
<protein>
    <submittedName>
        <fullName evidence="16">TonB-dependent receptor</fullName>
    </submittedName>
</protein>
<evidence type="ECO:0000256" key="8">
    <source>
        <dbReference type="ARBA" id="ARBA00023077"/>
    </source>
</evidence>
<feature type="domain" description="TonB-dependent receptor plug" evidence="15">
    <location>
        <begin position="56"/>
        <end position="167"/>
    </location>
</feature>
<evidence type="ECO:0000256" key="11">
    <source>
        <dbReference type="PROSITE-ProRule" id="PRU01360"/>
    </source>
</evidence>
<keyword evidence="3 11" id="KW-1134">Transmembrane beta strand</keyword>
<evidence type="ECO:0000256" key="1">
    <source>
        <dbReference type="ARBA" id="ARBA00004571"/>
    </source>
</evidence>
<keyword evidence="13" id="KW-0732">Signal</keyword>
<dbReference type="PROSITE" id="PS52016">
    <property type="entry name" value="TONB_DEPENDENT_REC_3"/>
    <property type="match status" value="1"/>
</dbReference>
<dbReference type="InterPro" id="IPR039426">
    <property type="entry name" value="TonB-dep_rcpt-like"/>
</dbReference>
<keyword evidence="16" id="KW-0675">Receptor</keyword>
<dbReference type="EMBL" id="VFIY01000011">
    <property type="protein sequence ID" value="TPD59609.1"/>
    <property type="molecule type" value="Genomic_DNA"/>
</dbReference>
<evidence type="ECO:0000313" key="18">
    <source>
        <dbReference type="Proteomes" id="UP000319148"/>
    </source>
</evidence>
<evidence type="ECO:0000256" key="10">
    <source>
        <dbReference type="ARBA" id="ARBA00023237"/>
    </source>
</evidence>
<dbReference type="InterPro" id="IPR012910">
    <property type="entry name" value="Plug_dom"/>
</dbReference>
<feature type="chain" id="PRO_5044096230" evidence="13">
    <location>
        <begin position="30"/>
        <end position="741"/>
    </location>
</feature>
<dbReference type="Gene3D" id="2.40.170.20">
    <property type="entry name" value="TonB-dependent receptor, beta-barrel domain"/>
    <property type="match status" value="1"/>
</dbReference>
<name>A0A501PGR7_9PROT</name>
<gene>
    <name evidence="17" type="ORF">FIV46_07510</name>
    <name evidence="16" type="ORF">FIV46_10585</name>
</gene>
<feature type="domain" description="TonB-dependent receptor-like beta-barrel" evidence="14">
    <location>
        <begin position="308"/>
        <end position="701"/>
    </location>
</feature>
<comment type="caution">
    <text evidence="16">The sequence shown here is derived from an EMBL/GenBank/DDBJ whole genome shotgun (WGS) entry which is preliminary data.</text>
</comment>
<comment type="subcellular location">
    <subcellularLocation>
        <location evidence="1 11">Cell outer membrane</location>
        <topology evidence="1 11">Multi-pass membrane protein</topology>
    </subcellularLocation>
</comment>
<evidence type="ECO:0000256" key="7">
    <source>
        <dbReference type="ARBA" id="ARBA00023065"/>
    </source>
</evidence>
<dbReference type="Pfam" id="PF07715">
    <property type="entry name" value="Plug"/>
    <property type="match status" value="1"/>
</dbReference>
<dbReference type="PANTHER" id="PTHR32552">
    <property type="entry name" value="FERRICHROME IRON RECEPTOR-RELATED"/>
    <property type="match status" value="1"/>
</dbReference>
<evidence type="ECO:0000256" key="2">
    <source>
        <dbReference type="ARBA" id="ARBA00022448"/>
    </source>
</evidence>
<accession>A0A501PGR7</accession>
<keyword evidence="8 12" id="KW-0798">TonB box</keyword>
<keyword evidence="4" id="KW-0410">Iron transport</keyword>
<evidence type="ECO:0000256" key="5">
    <source>
        <dbReference type="ARBA" id="ARBA00022692"/>
    </source>
</evidence>
<dbReference type="RefSeq" id="WP_139940004.1">
    <property type="nucleotide sequence ID" value="NZ_JBHSYP010000001.1"/>
</dbReference>
<dbReference type="InterPro" id="IPR036942">
    <property type="entry name" value="Beta-barrel_TonB_sf"/>
</dbReference>
<evidence type="ECO:0000313" key="16">
    <source>
        <dbReference type="EMBL" id="TPD59609.1"/>
    </source>
</evidence>
<evidence type="ECO:0000256" key="3">
    <source>
        <dbReference type="ARBA" id="ARBA00022452"/>
    </source>
</evidence>
<reference evidence="16" key="2">
    <citation type="submission" date="2019-06" db="EMBL/GenBank/DDBJ databases">
        <authorList>
            <person name="Zhao Z."/>
        </authorList>
    </citation>
    <scope>NUCLEOTIDE SEQUENCE</scope>
    <source>
        <strain evidence="16">MCCC 1A06723</strain>
    </source>
</reference>
<dbReference type="OrthoDB" id="9760333at2"/>
<dbReference type="SUPFAM" id="SSF56935">
    <property type="entry name" value="Porins"/>
    <property type="match status" value="1"/>
</dbReference>
<evidence type="ECO:0000313" key="17">
    <source>
        <dbReference type="EMBL" id="TPD62036.1"/>
    </source>
</evidence>
<sequence>MVLSRVDAFIFALTATTSSVALMASQAMAEDVDSDGEIMVMEEVVVSAQRRDTTILEVPVSVTAIGGTELENTSATSIMDYAAKIPGLNLVGGGTPGQVTLTLRGVSSSVGGGANVATYIDETPVGSSSIYSRASILQLDFFPYDIERLEIVRGPQGTLYGASAMGGLIKYVTKKPNLQEVRMRGGAGLRSVEGGGDLGYNVQGSVSVPLVKDSLGMSVSGYHSNTPGYIDNYRRGEDDINEVRQSGARVALQWNPSEKIDINLSGIVQDVDADDQATIFLDPTSSEPVVDELSTGAYLREPFKKTMYFTALNISWNIGVADLVSSSSYSYTKTRDGIDGTSVYGGLVPIFSGGAVPEGNIYYDNTVKVKKYTQELRLVSSDEEAAFQWILGGFFTDETATNAQYFTAEDPAGNLVDFLNPMADILLDSSYKEYAVYGDVTVDFTDRFELTAGLRWSKNDQVYTEYDDGLFYGFMGSAMGGASSEEIVTYMVSPKYTLSEDLMVYARYATGYRPGGPNVAIFGIPPQVDSDTLDSYEIGLKGRLLDGKLTLEGALFQNDWQGLQVTASGGGFGWLENGGDARVKGLELSSSVNVTPEFKLSFNASYTHTEFLDDAPSLGAVAGDRIPFVPDWLIGATADYGFQVSGGWTGWVSGSVRYVDDQTYFIPDIGASRTMDSYTTVDLRAGFENGPWEVKLFANNLTNRHAHTDESLLVNFFGVPVNGQATILQPRTIGISVGYSY</sequence>
<dbReference type="Proteomes" id="UP000319148">
    <property type="component" value="Unassembled WGS sequence"/>
</dbReference>
<evidence type="ECO:0000256" key="12">
    <source>
        <dbReference type="RuleBase" id="RU003357"/>
    </source>
</evidence>
<dbReference type="Pfam" id="PF00593">
    <property type="entry name" value="TonB_dep_Rec_b-barrel"/>
    <property type="match status" value="1"/>
</dbReference>
<keyword evidence="9 11" id="KW-0472">Membrane</keyword>
<proteinExistence type="inferred from homology"/>
<dbReference type="CDD" id="cd01347">
    <property type="entry name" value="ligand_gated_channel"/>
    <property type="match status" value="1"/>
</dbReference>
<keyword evidence="6" id="KW-0408">Iron</keyword>
<dbReference type="GO" id="GO:0009279">
    <property type="term" value="C:cell outer membrane"/>
    <property type="evidence" value="ECO:0007669"/>
    <property type="project" value="UniProtKB-SubCell"/>
</dbReference>
<evidence type="ECO:0000259" key="15">
    <source>
        <dbReference type="Pfam" id="PF07715"/>
    </source>
</evidence>